<dbReference type="GeneID" id="65343937"/>
<evidence type="ECO:0000313" key="9">
    <source>
        <dbReference type="Proteomes" id="UP000214355"/>
    </source>
</evidence>
<keyword evidence="5" id="KW-1133">Transmembrane helix</keyword>
<feature type="domain" description="Gram-positive cocci surface proteins LPxTG" evidence="7">
    <location>
        <begin position="503"/>
        <end position="537"/>
    </location>
</feature>
<proteinExistence type="predicted"/>
<dbReference type="InterPro" id="IPR032364">
    <property type="entry name" value="GramPos_pilinD1_N"/>
</dbReference>
<keyword evidence="9" id="KW-1185">Reference proteome</keyword>
<dbReference type="Gene3D" id="2.60.40.740">
    <property type="match status" value="1"/>
</dbReference>
<keyword evidence="1" id="KW-0134">Cell wall</keyword>
<dbReference type="InterPro" id="IPR041033">
    <property type="entry name" value="SpaA_PFL_dom_1"/>
</dbReference>
<dbReference type="PROSITE" id="PS50847">
    <property type="entry name" value="GRAM_POS_ANCHORING"/>
    <property type="match status" value="1"/>
</dbReference>
<evidence type="ECO:0000313" key="8">
    <source>
        <dbReference type="EMBL" id="SDU77804.1"/>
    </source>
</evidence>
<dbReference type="Gene3D" id="2.60.40.10">
    <property type="entry name" value="Immunoglobulins"/>
    <property type="match status" value="2"/>
</dbReference>
<sequence length="537" mass="58290">MNTHKKSRKLGFLGAVLALSLSLLGMGTANADDAARPAVGNIDTNKTGSIIIHKYQAPNWTAEGHKNDGSALTAPEDAIPLKNVKFKIQKIEGLDLKKQADWKKLKGLKYENEKFVNDLGDVEGLSLSKSGDDVVTGDDGMVTHKGAVIGAYYVTETDSDNAVNSKDNTPVKVTKKVAPFIVTVPFPNPKAGENTKGWLYDVNVYPKNQVSKTTKVVSPQTPTVTVGSEVKWDVTAVIPETPESEPLKEYRFTDNLDEQLTYVPGTTTAPEVTLGDRPVESQNYTVNYVESTRTLTITFNNGYVKDTLSASDGKTLKISFYTKVVKVNGDKQIPNKGANIEFKNHNDVNWTKVPPETNPVAYFGNYTIKKVSEDGKTPLEKAGFKVYTALKPGTREVDTATVVKDDKDQEITFWSDDQGLVKIENLYYGSSEGDHKDYYVVETDTPAGFQDPTGFPDPDGNSTSGPTAKLPMKITISKDSGSADKVDKTVINIPFHEGDVPNLPLTGAQGKVLLTLAGLAVLAIAAGTAFKTRSRKN</sequence>
<dbReference type="GO" id="GO:0005975">
    <property type="term" value="P:carbohydrate metabolic process"/>
    <property type="evidence" value="ECO:0007669"/>
    <property type="project" value="UniProtKB-ARBA"/>
</dbReference>
<feature type="chain" id="PRO_5009279156" evidence="6">
    <location>
        <begin position="32"/>
        <end position="537"/>
    </location>
</feature>
<evidence type="ECO:0000256" key="3">
    <source>
        <dbReference type="ARBA" id="ARBA00022729"/>
    </source>
</evidence>
<dbReference type="InterPro" id="IPR013783">
    <property type="entry name" value="Ig-like_fold"/>
</dbReference>
<evidence type="ECO:0000256" key="4">
    <source>
        <dbReference type="ARBA" id="ARBA00023088"/>
    </source>
</evidence>
<evidence type="ECO:0000256" key="6">
    <source>
        <dbReference type="SAM" id="SignalP"/>
    </source>
</evidence>
<dbReference type="AlphaFoldDB" id="A0A1H2LAF9"/>
<name>A0A1H2LAF9_9ACTO</name>
<dbReference type="EMBL" id="LT629804">
    <property type="protein sequence ID" value="SDU77804.1"/>
    <property type="molecule type" value="Genomic_DNA"/>
</dbReference>
<dbReference type="Pfam" id="PF16555">
    <property type="entry name" value="GramPos_pilinD1"/>
    <property type="match status" value="1"/>
</dbReference>
<keyword evidence="2" id="KW-0964">Secreted</keyword>
<dbReference type="OrthoDB" id="3199332at2"/>
<dbReference type="STRING" id="131112.SAMN04489737_0178"/>
<evidence type="ECO:0000256" key="1">
    <source>
        <dbReference type="ARBA" id="ARBA00022512"/>
    </source>
</evidence>
<feature type="signal peptide" evidence="6">
    <location>
        <begin position="1"/>
        <end position="31"/>
    </location>
</feature>
<dbReference type="Pfam" id="PF00746">
    <property type="entry name" value="Gram_pos_anchor"/>
    <property type="match status" value="1"/>
</dbReference>
<evidence type="ECO:0000256" key="2">
    <source>
        <dbReference type="ARBA" id="ARBA00022525"/>
    </source>
</evidence>
<dbReference type="InterPro" id="IPR048052">
    <property type="entry name" value="FM1-like"/>
</dbReference>
<accession>A0A1H2LAF9</accession>
<dbReference type="NCBIfam" id="TIGR04226">
    <property type="entry name" value="RrgB_K2N_iso_D2"/>
    <property type="match status" value="1"/>
</dbReference>
<dbReference type="RefSeq" id="WP_091278758.1">
    <property type="nucleotide sequence ID" value="NZ_LT629804.1"/>
</dbReference>
<dbReference type="InterPro" id="IPR019931">
    <property type="entry name" value="LPXTG_anchor"/>
</dbReference>
<protein>
    <submittedName>
        <fullName evidence="8">LPXTG-motif cell wall anchor domain-containing protein</fullName>
    </submittedName>
</protein>
<evidence type="ECO:0000259" key="7">
    <source>
        <dbReference type="PROSITE" id="PS50847"/>
    </source>
</evidence>
<keyword evidence="3 6" id="KW-0732">Signal</keyword>
<dbReference type="NCBIfam" id="TIGR01167">
    <property type="entry name" value="LPXTG_anchor"/>
    <property type="match status" value="1"/>
</dbReference>
<keyword evidence="5" id="KW-0472">Membrane</keyword>
<dbReference type="Proteomes" id="UP000214355">
    <property type="component" value="Chromosome I"/>
</dbReference>
<gene>
    <name evidence="8" type="ORF">SAMN04489737_0178</name>
</gene>
<organism evidence="8 9">
    <name type="scientific">Arcanobacterium phocae</name>
    <dbReference type="NCBI Taxonomy" id="131112"/>
    <lineage>
        <taxon>Bacteria</taxon>
        <taxon>Bacillati</taxon>
        <taxon>Actinomycetota</taxon>
        <taxon>Actinomycetes</taxon>
        <taxon>Actinomycetales</taxon>
        <taxon>Actinomycetaceae</taxon>
        <taxon>Arcanobacterium</taxon>
    </lineage>
</organism>
<reference evidence="9" key="1">
    <citation type="submission" date="2016-10" db="EMBL/GenBank/DDBJ databases">
        <authorList>
            <person name="Varghese N."/>
            <person name="Submissions S."/>
        </authorList>
    </citation>
    <scope>NUCLEOTIDE SEQUENCE [LARGE SCALE GENOMIC DNA]</scope>
    <source>
        <strain evidence="9">DSM 10002</strain>
    </source>
</reference>
<dbReference type="InterPro" id="IPR008966">
    <property type="entry name" value="Adhesion_dom_sf"/>
</dbReference>
<keyword evidence="4" id="KW-0572">Peptidoglycan-anchor</keyword>
<feature type="transmembrane region" description="Helical" evidence="5">
    <location>
        <begin position="512"/>
        <end position="530"/>
    </location>
</feature>
<dbReference type="InterPro" id="IPR026466">
    <property type="entry name" value="Fim_isopep_form_D2_dom"/>
</dbReference>
<keyword evidence="5" id="KW-0812">Transmembrane</keyword>
<evidence type="ECO:0000256" key="5">
    <source>
        <dbReference type="SAM" id="Phobius"/>
    </source>
</evidence>
<dbReference type="Pfam" id="PF17802">
    <property type="entry name" value="SpaA"/>
    <property type="match status" value="1"/>
</dbReference>
<dbReference type="SUPFAM" id="SSF49401">
    <property type="entry name" value="Bacterial adhesins"/>
    <property type="match status" value="1"/>
</dbReference>
<dbReference type="NCBIfam" id="NF033902">
    <property type="entry name" value="iso_D2_wall_anc"/>
    <property type="match status" value="1"/>
</dbReference>